<dbReference type="Proteomes" id="UP001226574">
    <property type="component" value="Unassembled WGS sequence"/>
</dbReference>
<keyword evidence="2" id="KW-1185">Reference proteome</keyword>
<sequence>MKASDFDKEFDDGSEILANLDLSQAKRTKQTTKRVNVDFPEWMLDSLDREASRVGVTRQSIIKVWLAERIENLNHHNIKHG</sequence>
<dbReference type="NCBIfam" id="NF047399">
    <property type="entry name" value="BrnA_antitoxin_add"/>
    <property type="match status" value="1"/>
</dbReference>
<organism evidence="1 2">
    <name type="scientific">Pseudoalteromonas haloplanktis</name>
    <name type="common">Alteromonas haloplanktis</name>
    <dbReference type="NCBI Taxonomy" id="228"/>
    <lineage>
        <taxon>Bacteria</taxon>
        <taxon>Pseudomonadati</taxon>
        <taxon>Pseudomonadota</taxon>
        <taxon>Gammaproteobacteria</taxon>
        <taxon>Alteromonadales</taxon>
        <taxon>Pseudoalteromonadaceae</taxon>
        <taxon>Pseudoalteromonas</taxon>
    </lineage>
</organism>
<evidence type="ECO:0000313" key="2">
    <source>
        <dbReference type="Proteomes" id="UP001226574"/>
    </source>
</evidence>
<accession>A0ABU1B8V7</accession>
<dbReference type="RefSeq" id="WP_309038539.1">
    <property type="nucleotide sequence ID" value="NZ_JAVIFY010000003.1"/>
</dbReference>
<proteinExistence type="predicted"/>
<evidence type="ECO:0000313" key="1">
    <source>
        <dbReference type="EMBL" id="MDQ9090963.1"/>
    </source>
</evidence>
<dbReference type="InterPro" id="IPR010985">
    <property type="entry name" value="Ribbon_hlx_hlx"/>
</dbReference>
<reference evidence="1 2" key="1">
    <citation type="submission" date="2023-08" db="EMBL/GenBank/DDBJ databases">
        <title>Pseudoalteromonas haloplanktis LL1 genome.</title>
        <authorList>
            <person name="Wu S."/>
        </authorList>
    </citation>
    <scope>NUCLEOTIDE SEQUENCE [LARGE SCALE GENOMIC DNA]</scope>
    <source>
        <strain evidence="1 2">LL1</strain>
    </source>
</reference>
<dbReference type="SUPFAM" id="SSF47598">
    <property type="entry name" value="Ribbon-helix-helix"/>
    <property type="match status" value="1"/>
</dbReference>
<gene>
    <name evidence="1" type="ORF">RC083_05065</name>
</gene>
<comment type="caution">
    <text evidence="1">The sequence shown here is derived from an EMBL/GenBank/DDBJ whole genome shotgun (WGS) entry which is preliminary data.</text>
</comment>
<name>A0ABU1B8V7_PSEHA</name>
<protein>
    <submittedName>
        <fullName evidence="1">CopG family transcriptional regulator</fullName>
    </submittedName>
</protein>
<dbReference type="EMBL" id="JAVIFY010000003">
    <property type="protein sequence ID" value="MDQ9090963.1"/>
    <property type="molecule type" value="Genomic_DNA"/>
</dbReference>